<feature type="region of interest" description="Disordered" evidence="1">
    <location>
        <begin position="84"/>
        <end position="132"/>
    </location>
</feature>
<organism evidence="2 3">
    <name type="scientific">Streptomyces luteosporeus</name>
    <dbReference type="NCBI Taxonomy" id="173856"/>
    <lineage>
        <taxon>Bacteria</taxon>
        <taxon>Bacillati</taxon>
        <taxon>Actinomycetota</taxon>
        <taxon>Actinomycetes</taxon>
        <taxon>Kitasatosporales</taxon>
        <taxon>Streptomycetaceae</taxon>
        <taxon>Streptomyces</taxon>
    </lineage>
</organism>
<accession>A0ABP6GBU0</accession>
<evidence type="ECO:0000313" key="2">
    <source>
        <dbReference type="EMBL" id="GAA2720346.1"/>
    </source>
</evidence>
<gene>
    <name evidence="2" type="ORF">GCM10010315_40530</name>
</gene>
<dbReference type="EMBL" id="BAAASL010000015">
    <property type="protein sequence ID" value="GAA2720346.1"/>
    <property type="molecule type" value="Genomic_DNA"/>
</dbReference>
<proteinExistence type="predicted"/>
<comment type="caution">
    <text evidence="2">The sequence shown here is derived from an EMBL/GenBank/DDBJ whole genome shotgun (WGS) entry which is preliminary data.</text>
</comment>
<protein>
    <submittedName>
        <fullName evidence="2">Uncharacterized protein</fullName>
    </submittedName>
</protein>
<reference evidence="3" key="1">
    <citation type="journal article" date="2019" name="Int. J. Syst. Evol. Microbiol.">
        <title>The Global Catalogue of Microorganisms (GCM) 10K type strain sequencing project: providing services to taxonomists for standard genome sequencing and annotation.</title>
        <authorList>
            <consortium name="The Broad Institute Genomics Platform"/>
            <consortium name="The Broad Institute Genome Sequencing Center for Infectious Disease"/>
            <person name="Wu L."/>
            <person name="Ma J."/>
        </authorList>
    </citation>
    <scope>NUCLEOTIDE SEQUENCE [LARGE SCALE GENOMIC DNA]</scope>
    <source>
        <strain evidence="3">JCM 4542</strain>
    </source>
</reference>
<name>A0ABP6GBU0_9ACTN</name>
<evidence type="ECO:0000256" key="1">
    <source>
        <dbReference type="SAM" id="MobiDB-lite"/>
    </source>
</evidence>
<keyword evidence="3" id="KW-1185">Reference proteome</keyword>
<evidence type="ECO:0000313" key="3">
    <source>
        <dbReference type="Proteomes" id="UP001500886"/>
    </source>
</evidence>
<sequence>MKNHIAVVSRWMGRIRQAATGAPLARHSRAQIKRPSDGDLSAWDWDTYFNSGNCPGPEPRGRVAPPRAPRLRLLREMNWDAYFNSGSVPSPSPAPQARDFPRRGRPAPSTLREPVGHLTPPARSGRRAQHITPRHRFRFPNCLAWARH</sequence>
<dbReference type="Proteomes" id="UP001500886">
    <property type="component" value="Unassembled WGS sequence"/>
</dbReference>